<dbReference type="AlphaFoldDB" id="A0A3P1T0A8"/>
<dbReference type="InterPro" id="IPR011335">
    <property type="entry name" value="Restrct_endonuc-II-like"/>
</dbReference>
<reference evidence="3 4" key="1">
    <citation type="submission" date="2018-11" db="EMBL/GenBank/DDBJ databases">
        <title>The draft genome sequence of Amphritea balenae JAMM 1525T.</title>
        <authorList>
            <person name="Fang Z."/>
            <person name="Zhang Y."/>
            <person name="Han X."/>
        </authorList>
    </citation>
    <scope>NUCLEOTIDE SEQUENCE [LARGE SCALE GENOMIC DNA]</scope>
    <source>
        <strain evidence="3 4">JAMM 1525</strain>
    </source>
</reference>
<dbReference type="Pfam" id="PF04471">
    <property type="entry name" value="Mrr_cat"/>
    <property type="match status" value="1"/>
</dbReference>
<keyword evidence="4" id="KW-1185">Reference proteome</keyword>
<dbReference type="Pfam" id="PF14338">
    <property type="entry name" value="Mrr_N"/>
    <property type="match status" value="1"/>
</dbReference>
<organism evidence="3 4">
    <name type="scientific">Amphritea balenae</name>
    <dbReference type="NCBI Taxonomy" id="452629"/>
    <lineage>
        <taxon>Bacteria</taxon>
        <taxon>Pseudomonadati</taxon>
        <taxon>Pseudomonadota</taxon>
        <taxon>Gammaproteobacteria</taxon>
        <taxon>Oceanospirillales</taxon>
        <taxon>Oceanospirillaceae</taxon>
        <taxon>Amphritea</taxon>
    </lineage>
</organism>
<dbReference type="Gene3D" id="3.40.1350.10">
    <property type="match status" value="1"/>
</dbReference>
<dbReference type="PANTHER" id="PTHR30015">
    <property type="entry name" value="MRR RESTRICTION SYSTEM PROTEIN"/>
    <property type="match status" value="1"/>
</dbReference>
<dbReference type="EMBL" id="RQXV01000001">
    <property type="protein sequence ID" value="RRD01823.1"/>
    <property type="molecule type" value="Genomic_DNA"/>
</dbReference>
<evidence type="ECO:0000259" key="1">
    <source>
        <dbReference type="Pfam" id="PF04471"/>
    </source>
</evidence>
<sequence length="301" mass="33888">MRPLLVAVQDGQTHRFNDVIESVCNYFQLTEEEMRERLPSGKQTYIKNRLAWARTYMNKAGLTAAPGRGQIQITDRGLQAIQDCPDRVDVRYLRQYPEFVEFHKVKSKPNTAIAEDRTSEVAETADDTDPQERLERAHTEIQQALASDILESIQEQTPQFFEKLVVDLMQSMGYGGWSEQSGSATQYSNDGGIDGVINEDPLGLDTIYLQAKRYSNTNIIHRPEIDTFIGALTRQGARKGVFITTSRFSKGAVEAAKGLNMSIVLIDGEQLAQLMIKHNLGVSVKQTYQLQTLDTDYFNEG</sequence>
<dbReference type="GO" id="GO:0009307">
    <property type="term" value="P:DNA restriction-modification system"/>
    <property type="evidence" value="ECO:0007669"/>
    <property type="project" value="InterPro"/>
</dbReference>
<proteinExistence type="predicted"/>
<feature type="domain" description="Restriction endonuclease type IV Mrr" evidence="1">
    <location>
        <begin position="154"/>
        <end position="275"/>
    </location>
</feature>
<dbReference type="GO" id="GO:0015666">
    <property type="term" value="F:restriction endodeoxyribonuclease activity"/>
    <property type="evidence" value="ECO:0007669"/>
    <property type="project" value="TreeGrafter"/>
</dbReference>
<comment type="caution">
    <text evidence="3">The sequence shown here is derived from an EMBL/GenBank/DDBJ whole genome shotgun (WGS) entry which is preliminary data.</text>
</comment>
<keyword evidence="3" id="KW-0255">Endonuclease</keyword>
<dbReference type="GO" id="GO:0003677">
    <property type="term" value="F:DNA binding"/>
    <property type="evidence" value="ECO:0007669"/>
    <property type="project" value="InterPro"/>
</dbReference>
<evidence type="ECO:0000313" key="3">
    <source>
        <dbReference type="EMBL" id="RRD01823.1"/>
    </source>
</evidence>
<gene>
    <name evidence="3" type="ORF">EHS89_01875</name>
</gene>
<dbReference type="SUPFAM" id="SSF52980">
    <property type="entry name" value="Restriction endonuclease-like"/>
    <property type="match status" value="1"/>
</dbReference>
<keyword evidence="3" id="KW-0540">Nuclease</keyword>
<evidence type="ECO:0000313" key="4">
    <source>
        <dbReference type="Proteomes" id="UP000267535"/>
    </source>
</evidence>
<dbReference type="Proteomes" id="UP000267535">
    <property type="component" value="Unassembled WGS sequence"/>
</dbReference>
<dbReference type="InterPro" id="IPR052906">
    <property type="entry name" value="Type_IV_Methyl-Rstrct_Enzyme"/>
</dbReference>
<protein>
    <submittedName>
        <fullName evidence="3">Restriction endonuclease</fullName>
    </submittedName>
</protein>
<name>A0A3P1T0A8_9GAMM</name>
<dbReference type="PANTHER" id="PTHR30015:SF7">
    <property type="entry name" value="TYPE IV METHYL-DIRECTED RESTRICTION ENZYME ECOKMRR"/>
    <property type="match status" value="1"/>
</dbReference>
<dbReference type="InterPro" id="IPR011856">
    <property type="entry name" value="tRNA_endonuc-like_dom_sf"/>
</dbReference>
<accession>A0A3P1T0A8</accession>
<keyword evidence="3" id="KW-0378">Hydrolase</keyword>
<dbReference type="InterPro" id="IPR025745">
    <property type="entry name" value="Mrr-like_N_dom"/>
</dbReference>
<dbReference type="OrthoDB" id="9803736at2"/>
<evidence type="ECO:0000259" key="2">
    <source>
        <dbReference type="Pfam" id="PF14338"/>
    </source>
</evidence>
<feature type="domain" description="Restriction system protein Mrr-like N-terminal" evidence="2">
    <location>
        <begin position="1"/>
        <end position="82"/>
    </location>
</feature>
<dbReference type="InterPro" id="IPR007560">
    <property type="entry name" value="Restrct_endonuc_IV_Mrr"/>
</dbReference>